<feature type="binding site" evidence="13">
    <location>
        <position position="289"/>
    </location>
    <ligand>
        <name>Zn(2+)</name>
        <dbReference type="ChEBI" id="CHEBI:29105"/>
        <note>catalytic</note>
    </ligand>
</feature>
<comment type="function">
    <text evidence="14">Proteolytically removes the C-terminal three residues of farnesylated proteins.</text>
</comment>
<keyword evidence="7 13" id="KW-0862">Zinc</keyword>
<dbReference type="EMBL" id="CDMY01000369">
    <property type="protein sequence ID" value="CEM06721.1"/>
    <property type="molecule type" value="Genomic_DNA"/>
</dbReference>
<dbReference type="CDD" id="cd07343">
    <property type="entry name" value="M48A_Zmpste24p_like"/>
    <property type="match status" value="1"/>
</dbReference>
<dbReference type="InterPro" id="IPR001915">
    <property type="entry name" value="Peptidase_M48"/>
</dbReference>
<evidence type="ECO:0000259" key="16">
    <source>
        <dbReference type="Pfam" id="PF01435"/>
    </source>
</evidence>
<comment type="similarity">
    <text evidence="14">Belongs to the peptidase M48A family.</text>
</comment>
<dbReference type="Pfam" id="PF01435">
    <property type="entry name" value="Peptidase_M48"/>
    <property type="match status" value="1"/>
</dbReference>
<accession>A0A0G4F4J5</accession>
<dbReference type="Proteomes" id="UP000041254">
    <property type="component" value="Unassembled WGS sequence"/>
</dbReference>
<evidence type="ECO:0000256" key="1">
    <source>
        <dbReference type="ARBA" id="ARBA00004477"/>
    </source>
</evidence>
<evidence type="ECO:0000256" key="12">
    <source>
        <dbReference type="PIRSR" id="PIRSR627057-1"/>
    </source>
</evidence>
<evidence type="ECO:0000256" key="14">
    <source>
        <dbReference type="RuleBase" id="RU366005"/>
    </source>
</evidence>
<comment type="cofactor">
    <cofactor evidence="13 14">
        <name>Zn(2+)</name>
        <dbReference type="ChEBI" id="CHEBI:29105"/>
    </cofactor>
    <text evidence="13 14">Binds 1 zinc ion per subunit.</text>
</comment>
<evidence type="ECO:0000259" key="17">
    <source>
        <dbReference type="Pfam" id="PF16491"/>
    </source>
</evidence>
<dbReference type="Gene3D" id="3.30.2010.10">
    <property type="entry name" value="Metalloproteases ('zincins'), catalytic domain"/>
    <property type="match status" value="1"/>
</dbReference>
<feature type="transmembrane region" description="Helical" evidence="14">
    <location>
        <begin position="162"/>
        <end position="182"/>
    </location>
</feature>
<feature type="transmembrane region" description="Helical" evidence="14">
    <location>
        <begin position="119"/>
        <end position="141"/>
    </location>
</feature>
<feature type="transmembrane region" description="Helical" evidence="14">
    <location>
        <begin position="188"/>
        <end position="207"/>
    </location>
</feature>
<evidence type="ECO:0000256" key="15">
    <source>
        <dbReference type="SAM" id="MobiDB-lite"/>
    </source>
</evidence>
<dbReference type="GO" id="GO:0005789">
    <property type="term" value="C:endoplasmic reticulum membrane"/>
    <property type="evidence" value="ECO:0007669"/>
    <property type="project" value="UniProtKB-SubCell"/>
</dbReference>
<feature type="transmembrane region" description="Helical" evidence="14">
    <location>
        <begin position="18"/>
        <end position="38"/>
    </location>
</feature>
<dbReference type="STRING" id="1169540.A0A0G4F4J5"/>
<feature type="transmembrane region" description="Helical" evidence="14">
    <location>
        <begin position="337"/>
        <end position="358"/>
    </location>
</feature>
<evidence type="ECO:0000256" key="4">
    <source>
        <dbReference type="ARBA" id="ARBA00022723"/>
    </source>
</evidence>
<keyword evidence="19" id="KW-1185">Reference proteome</keyword>
<feature type="binding site" evidence="13">
    <location>
        <position position="367"/>
    </location>
    <ligand>
        <name>Zn(2+)</name>
        <dbReference type="ChEBI" id="CHEBI:29105"/>
        <note>catalytic</note>
    </ligand>
</feature>
<evidence type="ECO:0000256" key="3">
    <source>
        <dbReference type="ARBA" id="ARBA00022692"/>
    </source>
</evidence>
<dbReference type="PANTHER" id="PTHR10120">
    <property type="entry name" value="CAAX PRENYL PROTEASE 1"/>
    <property type="match status" value="1"/>
</dbReference>
<dbReference type="InParanoid" id="A0A0G4F4J5"/>
<evidence type="ECO:0000256" key="6">
    <source>
        <dbReference type="ARBA" id="ARBA00022824"/>
    </source>
</evidence>
<comment type="catalytic activity">
    <reaction evidence="11 14">
        <text>Hydrolyzes the peptide bond -P2-(S-farnesyl or geranylgeranyl)C-P1'-P2'-P3'-COOH where P1' and P2' are amino acids with aliphatic side chains and P3' is any C-terminal residue.</text>
        <dbReference type="EC" id="3.4.24.84"/>
    </reaction>
</comment>
<dbReference type="EC" id="3.4.24.84" evidence="14"/>
<keyword evidence="8 14" id="KW-1133">Transmembrane helix</keyword>
<evidence type="ECO:0000256" key="10">
    <source>
        <dbReference type="ARBA" id="ARBA00023136"/>
    </source>
</evidence>
<keyword evidence="9 14" id="KW-0482">Metalloprotease</keyword>
<dbReference type="VEuPathDB" id="CryptoDB:Vbra_21197"/>
<feature type="domain" description="CAAX prenyl protease 1 N-terminal" evidence="17">
    <location>
        <begin position="46"/>
        <end position="217"/>
    </location>
</feature>
<gene>
    <name evidence="18" type="ORF">Vbra_21197</name>
</gene>
<feature type="domain" description="Peptidase M48" evidence="16">
    <location>
        <begin position="221"/>
        <end position="423"/>
    </location>
</feature>
<feature type="active site" evidence="12">
    <location>
        <position position="290"/>
    </location>
</feature>
<keyword evidence="6 14" id="KW-0256">Endoplasmic reticulum</keyword>
<feature type="transmembrane region" description="Helical" evidence="14">
    <location>
        <begin position="299"/>
        <end position="317"/>
    </location>
</feature>
<dbReference type="Pfam" id="PF16491">
    <property type="entry name" value="Peptidase_M48_N"/>
    <property type="match status" value="1"/>
</dbReference>
<dbReference type="InterPro" id="IPR027057">
    <property type="entry name" value="CAXX_Prtase_1"/>
</dbReference>
<evidence type="ECO:0000256" key="8">
    <source>
        <dbReference type="ARBA" id="ARBA00022989"/>
    </source>
</evidence>
<dbReference type="OMA" id="FVIEEKF"/>
<evidence type="ECO:0000256" key="5">
    <source>
        <dbReference type="ARBA" id="ARBA00022801"/>
    </source>
</evidence>
<feature type="region of interest" description="Disordered" evidence="15">
    <location>
        <begin position="428"/>
        <end position="466"/>
    </location>
</feature>
<organism evidence="18 19">
    <name type="scientific">Vitrella brassicaformis (strain CCMP3155)</name>
    <dbReference type="NCBI Taxonomy" id="1169540"/>
    <lineage>
        <taxon>Eukaryota</taxon>
        <taxon>Sar</taxon>
        <taxon>Alveolata</taxon>
        <taxon>Colpodellida</taxon>
        <taxon>Vitrellaceae</taxon>
        <taxon>Vitrella</taxon>
    </lineage>
</organism>
<dbReference type="GO" id="GO:0004222">
    <property type="term" value="F:metalloendopeptidase activity"/>
    <property type="evidence" value="ECO:0007669"/>
    <property type="project" value="UniProtKB-UniRule"/>
</dbReference>
<feature type="active site" description="Proton donor" evidence="12">
    <location>
        <position position="371"/>
    </location>
</feature>
<proteinExistence type="inferred from homology"/>
<dbReference type="FunFam" id="3.30.2010.10:FF:000002">
    <property type="entry name" value="CAAX prenyl protease"/>
    <property type="match status" value="1"/>
</dbReference>
<feature type="binding site" evidence="13">
    <location>
        <position position="293"/>
    </location>
    <ligand>
        <name>Zn(2+)</name>
        <dbReference type="ChEBI" id="CHEBI:29105"/>
        <note>catalytic</note>
    </ligand>
</feature>
<evidence type="ECO:0000313" key="19">
    <source>
        <dbReference type="Proteomes" id="UP000041254"/>
    </source>
</evidence>
<keyword evidence="4 13" id="KW-0479">Metal-binding</keyword>
<reference evidence="18 19" key="1">
    <citation type="submission" date="2014-11" db="EMBL/GenBank/DDBJ databases">
        <authorList>
            <person name="Zhu J."/>
            <person name="Qi W."/>
            <person name="Song R."/>
        </authorList>
    </citation>
    <scope>NUCLEOTIDE SEQUENCE [LARGE SCALE GENOMIC DNA]</scope>
</reference>
<evidence type="ECO:0000313" key="18">
    <source>
        <dbReference type="EMBL" id="CEM06721.1"/>
    </source>
</evidence>
<comment type="subcellular location">
    <subcellularLocation>
        <location evidence="1 14">Endoplasmic reticulum membrane</location>
        <topology evidence="1 14">Multi-pass membrane protein</topology>
    </subcellularLocation>
</comment>
<keyword evidence="2 14" id="KW-0645">Protease</keyword>
<protein>
    <recommendedName>
        <fullName evidence="14">CAAX prenyl protease</fullName>
        <ecNumber evidence="14">3.4.24.84</ecNumber>
    </recommendedName>
</protein>
<sequence>MGQALSRMSSAQQGGTQWLPMFLIFSTGVTLLEQYLEYRQLKRDYEKKIPKELKGIISEERFHKAQAYNAEKRVFGMYKSLFDFGLQTVYLVFFVYPWMWSLSGRCFGTNEYAQSLGFWLFHTVIMELIGTPWSLYYDFVIEERHGFNKKTMALFWMDKLKSNAIAAVIGPPIICAIIWIVHKGGKKMFLWLWGFTMCISLAALFIYPNLIAPLFNKYEALKDDKLRKEIEDLASGLKFPLGKLYQVDGSKRSSHSNAYMYGFWFEKRIVLFDTLLNLSHDKILAILAHELGHWKHGHTLQMMLQGFAHQFVIFYIYSAVAWNEGLFRSFGFNDKSVLIGLTLFSLIFSPVNEVISLLQTLLSRVYEFQADRFSASLGYGDSLKGGLKEISEQNLSCFNPDPWYAWYHYSHPPLVERLRGIEKYQATTTTSCSSEGDDQPGRTEAATEAEKEPLLAAATGGKDKEL</sequence>
<evidence type="ECO:0000256" key="9">
    <source>
        <dbReference type="ARBA" id="ARBA00023049"/>
    </source>
</evidence>
<dbReference type="AlphaFoldDB" id="A0A0G4F4J5"/>
<dbReference type="GO" id="GO:0071586">
    <property type="term" value="P:CAAX-box protein processing"/>
    <property type="evidence" value="ECO:0007669"/>
    <property type="project" value="UniProtKB-UniRule"/>
</dbReference>
<evidence type="ECO:0000256" key="13">
    <source>
        <dbReference type="PIRSR" id="PIRSR627057-2"/>
    </source>
</evidence>
<feature type="transmembrane region" description="Helical" evidence="14">
    <location>
        <begin position="81"/>
        <end position="99"/>
    </location>
</feature>
<dbReference type="GO" id="GO:0046872">
    <property type="term" value="F:metal ion binding"/>
    <property type="evidence" value="ECO:0007669"/>
    <property type="project" value="UniProtKB-UniRule"/>
</dbReference>
<evidence type="ECO:0000256" key="2">
    <source>
        <dbReference type="ARBA" id="ARBA00022670"/>
    </source>
</evidence>
<dbReference type="InterPro" id="IPR032456">
    <property type="entry name" value="Peptidase_M48_N"/>
</dbReference>
<dbReference type="OrthoDB" id="360839at2759"/>
<keyword evidence="5 14" id="KW-0378">Hydrolase</keyword>
<keyword evidence="3 14" id="KW-0812">Transmembrane</keyword>
<dbReference type="PhylomeDB" id="A0A0G4F4J5"/>
<name>A0A0G4F4J5_VITBC</name>
<evidence type="ECO:0000256" key="7">
    <source>
        <dbReference type="ARBA" id="ARBA00022833"/>
    </source>
</evidence>
<keyword evidence="10 14" id="KW-0472">Membrane</keyword>
<evidence type="ECO:0000256" key="11">
    <source>
        <dbReference type="ARBA" id="ARBA00044456"/>
    </source>
</evidence>